<dbReference type="Pfam" id="PF00899">
    <property type="entry name" value="ThiF"/>
    <property type="match status" value="1"/>
</dbReference>
<accession>A0ABQ5UXK1</accession>
<dbReference type="Proteomes" id="UP001161390">
    <property type="component" value="Unassembled WGS sequence"/>
</dbReference>
<dbReference type="Gene3D" id="3.40.50.720">
    <property type="entry name" value="NAD(P)-binding Rossmann-like Domain"/>
    <property type="match status" value="1"/>
</dbReference>
<keyword evidence="3" id="KW-1185">Reference proteome</keyword>
<protein>
    <submittedName>
        <fullName evidence="2">Thiamine biosynthesis protein ThiF</fullName>
    </submittedName>
</protein>
<dbReference type="NCBIfam" id="NF004281">
    <property type="entry name" value="PRK05690.1"/>
    <property type="match status" value="1"/>
</dbReference>
<gene>
    <name evidence="2" type="ORF">GCM10007854_08910</name>
</gene>
<dbReference type="PANTHER" id="PTHR10953">
    <property type="entry name" value="UBIQUITIN-ACTIVATING ENZYME E1"/>
    <property type="match status" value="1"/>
</dbReference>
<dbReference type="RefSeq" id="WP_284370052.1">
    <property type="nucleotide sequence ID" value="NZ_BSNJ01000002.1"/>
</dbReference>
<sequence>MTPEQVERYARHLVLREIGGSGQNALRTARIAIVGAGGLGGPAGLYLAAAGVGQITMIDDDAVSLSNLQRQIQFDTDMVGHSKVARFAERLKALNPDVRVDPVSTHLDADNAQACLAEHDLILDGTDRFATRFTINAAAHTLETALISGAVGRFDAQVGLFARPGPCYRCLVPELPPQEETCDEVGVVGALTGIAGSMMAIEAIKWITGAGQTLAGRLWIYDGLTAQSRTVDLPRDPDCPTCGAG</sequence>
<reference evidence="2" key="2">
    <citation type="submission" date="2023-01" db="EMBL/GenBank/DDBJ databases">
        <title>Draft genome sequence of Algimonas porphyrae strain NBRC 108216.</title>
        <authorList>
            <person name="Sun Q."/>
            <person name="Mori K."/>
        </authorList>
    </citation>
    <scope>NUCLEOTIDE SEQUENCE</scope>
    <source>
        <strain evidence="2">NBRC 108216</strain>
    </source>
</reference>
<feature type="domain" description="THIF-type NAD/FAD binding fold" evidence="1">
    <location>
        <begin position="9"/>
        <end position="240"/>
    </location>
</feature>
<organism evidence="2 3">
    <name type="scientific">Algimonas porphyrae</name>
    <dbReference type="NCBI Taxonomy" id="1128113"/>
    <lineage>
        <taxon>Bacteria</taxon>
        <taxon>Pseudomonadati</taxon>
        <taxon>Pseudomonadota</taxon>
        <taxon>Alphaproteobacteria</taxon>
        <taxon>Maricaulales</taxon>
        <taxon>Robiginitomaculaceae</taxon>
        <taxon>Algimonas</taxon>
    </lineage>
</organism>
<comment type="caution">
    <text evidence="2">The sequence shown here is derived from an EMBL/GenBank/DDBJ whole genome shotgun (WGS) entry which is preliminary data.</text>
</comment>
<reference evidence="2" key="1">
    <citation type="journal article" date="2014" name="Int. J. Syst. Evol. Microbiol.">
        <title>Complete genome of a new Firmicutes species belonging to the dominant human colonic microbiota ('Ruminococcus bicirculans') reveals two chromosomes and a selective capacity to utilize plant glucans.</title>
        <authorList>
            <consortium name="NISC Comparative Sequencing Program"/>
            <person name="Wegmann U."/>
            <person name="Louis P."/>
            <person name="Goesmann A."/>
            <person name="Henrissat B."/>
            <person name="Duncan S.H."/>
            <person name="Flint H.J."/>
        </authorList>
    </citation>
    <scope>NUCLEOTIDE SEQUENCE</scope>
    <source>
        <strain evidence="2">NBRC 108216</strain>
    </source>
</reference>
<dbReference type="InterPro" id="IPR045886">
    <property type="entry name" value="ThiF/MoeB/HesA"/>
</dbReference>
<dbReference type="EMBL" id="BSNJ01000002">
    <property type="protein sequence ID" value="GLQ19936.1"/>
    <property type="molecule type" value="Genomic_DNA"/>
</dbReference>
<evidence type="ECO:0000259" key="1">
    <source>
        <dbReference type="Pfam" id="PF00899"/>
    </source>
</evidence>
<dbReference type="SUPFAM" id="SSF69572">
    <property type="entry name" value="Activating enzymes of the ubiquitin-like proteins"/>
    <property type="match status" value="1"/>
</dbReference>
<evidence type="ECO:0000313" key="2">
    <source>
        <dbReference type="EMBL" id="GLQ19936.1"/>
    </source>
</evidence>
<dbReference type="InterPro" id="IPR000594">
    <property type="entry name" value="ThiF_NAD_FAD-bd"/>
</dbReference>
<dbReference type="CDD" id="cd00757">
    <property type="entry name" value="ThiF_MoeB_HesA_family"/>
    <property type="match status" value="1"/>
</dbReference>
<dbReference type="PANTHER" id="PTHR10953:SF102">
    <property type="entry name" value="ADENYLYLTRANSFERASE AND SULFURTRANSFERASE MOCS3"/>
    <property type="match status" value="1"/>
</dbReference>
<proteinExistence type="predicted"/>
<name>A0ABQ5UXK1_9PROT</name>
<evidence type="ECO:0000313" key="3">
    <source>
        <dbReference type="Proteomes" id="UP001161390"/>
    </source>
</evidence>
<dbReference type="InterPro" id="IPR035985">
    <property type="entry name" value="Ubiquitin-activating_enz"/>
</dbReference>